<accession>A0ABN0ZJX5</accession>
<dbReference type="RefSeq" id="WP_343780919.1">
    <property type="nucleotide sequence ID" value="NZ_BAAACZ010000002.1"/>
</dbReference>
<organism evidence="2 3">
    <name type="scientific">Alkalibacillus silvisoli</name>
    <dbReference type="NCBI Taxonomy" id="392823"/>
    <lineage>
        <taxon>Bacteria</taxon>
        <taxon>Bacillati</taxon>
        <taxon>Bacillota</taxon>
        <taxon>Bacilli</taxon>
        <taxon>Bacillales</taxon>
        <taxon>Bacillaceae</taxon>
        <taxon>Alkalibacillus</taxon>
    </lineage>
</organism>
<dbReference type="PROSITE" id="PS51186">
    <property type="entry name" value="GNAT"/>
    <property type="match status" value="1"/>
</dbReference>
<dbReference type="SUPFAM" id="SSF55729">
    <property type="entry name" value="Acyl-CoA N-acyltransferases (Nat)"/>
    <property type="match status" value="1"/>
</dbReference>
<evidence type="ECO:0000313" key="3">
    <source>
        <dbReference type="Proteomes" id="UP001500740"/>
    </source>
</evidence>
<keyword evidence="3" id="KW-1185">Reference proteome</keyword>
<comment type="caution">
    <text evidence="2">The sequence shown here is derived from an EMBL/GenBank/DDBJ whole genome shotgun (WGS) entry which is preliminary data.</text>
</comment>
<feature type="domain" description="N-acetyltransferase" evidence="1">
    <location>
        <begin position="18"/>
        <end position="184"/>
    </location>
</feature>
<proteinExistence type="predicted"/>
<dbReference type="InterPro" id="IPR051531">
    <property type="entry name" value="N-acetyltransferase"/>
</dbReference>
<evidence type="ECO:0000259" key="1">
    <source>
        <dbReference type="PROSITE" id="PS51186"/>
    </source>
</evidence>
<dbReference type="PANTHER" id="PTHR43792">
    <property type="entry name" value="GNAT FAMILY, PUTATIVE (AFU_ORTHOLOGUE AFUA_3G00765)-RELATED-RELATED"/>
    <property type="match status" value="1"/>
</dbReference>
<name>A0ABN0ZJX5_9BACI</name>
<dbReference type="Pfam" id="PF13302">
    <property type="entry name" value="Acetyltransf_3"/>
    <property type="match status" value="1"/>
</dbReference>
<gene>
    <name evidence="2" type="ORF">GCM10008935_00630</name>
</gene>
<protein>
    <submittedName>
        <fullName evidence="2">GNAT family N-acetyltransferase</fullName>
    </submittedName>
</protein>
<dbReference type="Gene3D" id="3.40.630.30">
    <property type="match status" value="1"/>
</dbReference>
<dbReference type="Proteomes" id="UP001500740">
    <property type="component" value="Unassembled WGS sequence"/>
</dbReference>
<dbReference type="PANTHER" id="PTHR43792:SF9">
    <property type="entry name" value="RIBOSOMAL-PROTEIN-ALANINE ACETYLTRANSFERASE"/>
    <property type="match status" value="1"/>
</dbReference>
<sequence length="190" mass="22334">MKIEDVYSNFPTLETDRLKIRKLTMNDVEDINEYTSKDEVSQYVSWNTHQSLDDTKDFIQFALDQYQNNDVAPFGIELKETKKIIGTVDYIWWKPAHQKAEIGYVLSDQYWGNGIMTEAVQELIKFGFENMDLIRIEARCFVENKGSERVMQKIGMTYEGTLRKSMFVKGHHKDLKVYAILKEDYESMTN</sequence>
<dbReference type="EMBL" id="BAAACZ010000002">
    <property type="protein sequence ID" value="GAA0450094.1"/>
    <property type="molecule type" value="Genomic_DNA"/>
</dbReference>
<reference evidence="2 3" key="1">
    <citation type="journal article" date="2019" name="Int. J. Syst. Evol. Microbiol.">
        <title>The Global Catalogue of Microorganisms (GCM) 10K type strain sequencing project: providing services to taxonomists for standard genome sequencing and annotation.</title>
        <authorList>
            <consortium name="The Broad Institute Genomics Platform"/>
            <consortium name="The Broad Institute Genome Sequencing Center for Infectious Disease"/>
            <person name="Wu L."/>
            <person name="Ma J."/>
        </authorList>
    </citation>
    <scope>NUCLEOTIDE SEQUENCE [LARGE SCALE GENOMIC DNA]</scope>
    <source>
        <strain evidence="2 3">JCM 14193</strain>
    </source>
</reference>
<evidence type="ECO:0000313" key="2">
    <source>
        <dbReference type="EMBL" id="GAA0450094.1"/>
    </source>
</evidence>
<dbReference type="InterPro" id="IPR000182">
    <property type="entry name" value="GNAT_dom"/>
</dbReference>
<dbReference type="InterPro" id="IPR016181">
    <property type="entry name" value="Acyl_CoA_acyltransferase"/>
</dbReference>